<sequence length="221" mass="24712">MMNYTSKNFDKSEDRSTGDRILYFIKTKGHASTASLAKTLEMTPEAARQQVQKLLTSGLIAGRQEALPGVGRPRQNWVLTEAGNGRFPDTHAQLTVQMIGSVRKLFGEEGMDRLIAQREADARATYLQICRGPTLQERLEQLAAIRTQEGYMARVERDAADWLLIEDHCPICIAARTCQGFCRSELQLFQEVVGADATVNREQHVLAGAARCVYRIARADR</sequence>
<reference evidence="1 2" key="1">
    <citation type="submission" date="2023-07" db="EMBL/GenBank/DDBJ databases">
        <title>Sorghum-associated microbial communities from plants grown in Nebraska, USA.</title>
        <authorList>
            <person name="Schachtman D."/>
        </authorList>
    </citation>
    <scope>NUCLEOTIDE SEQUENCE [LARGE SCALE GENOMIC DNA]</scope>
    <source>
        <strain evidence="1 2">DS1607</strain>
    </source>
</reference>
<evidence type="ECO:0000313" key="2">
    <source>
        <dbReference type="Proteomes" id="UP001226867"/>
    </source>
</evidence>
<gene>
    <name evidence="1" type="ORF">J2W36_003001</name>
</gene>
<proteinExistence type="predicted"/>
<comment type="caution">
    <text evidence="1">The sequence shown here is derived from an EMBL/GenBank/DDBJ whole genome shotgun (WGS) entry which is preliminary data.</text>
</comment>
<keyword evidence="2" id="KW-1185">Reference proteome</keyword>
<dbReference type="InterPro" id="IPR036388">
    <property type="entry name" value="WH-like_DNA-bd_sf"/>
</dbReference>
<dbReference type="Proteomes" id="UP001226867">
    <property type="component" value="Unassembled WGS sequence"/>
</dbReference>
<protein>
    <submittedName>
        <fullName evidence="1">ArsR family transcriptional regulator</fullName>
    </submittedName>
</protein>
<accession>A0ABT9S8Q6</accession>
<name>A0ABT9S8Q6_9BURK</name>
<organism evidence="1 2">
    <name type="scientific">Variovorax ginsengisoli</name>
    <dbReference type="NCBI Taxonomy" id="363844"/>
    <lineage>
        <taxon>Bacteria</taxon>
        <taxon>Pseudomonadati</taxon>
        <taxon>Pseudomonadota</taxon>
        <taxon>Betaproteobacteria</taxon>
        <taxon>Burkholderiales</taxon>
        <taxon>Comamonadaceae</taxon>
        <taxon>Variovorax</taxon>
    </lineage>
</organism>
<dbReference type="InterPro" id="IPR036390">
    <property type="entry name" value="WH_DNA-bd_sf"/>
</dbReference>
<dbReference type="Gene3D" id="1.10.10.10">
    <property type="entry name" value="Winged helix-like DNA-binding domain superfamily/Winged helix DNA-binding domain"/>
    <property type="match status" value="1"/>
</dbReference>
<evidence type="ECO:0000313" key="1">
    <source>
        <dbReference type="EMBL" id="MDP9900735.1"/>
    </source>
</evidence>
<dbReference type="SUPFAM" id="SSF46785">
    <property type="entry name" value="Winged helix' DNA-binding domain"/>
    <property type="match status" value="1"/>
</dbReference>
<dbReference type="EMBL" id="JAUSRO010000009">
    <property type="protein sequence ID" value="MDP9900735.1"/>
    <property type="molecule type" value="Genomic_DNA"/>
</dbReference>